<accession>A0A0R3TV43</accession>
<dbReference type="SMART" id="SM00112">
    <property type="entry name" value="CA"/>
    <property type="match status" value="6"/>
</dbReference>
<evidence type="ECO:0000256" key="2">
    <source>
        <dbReference type="ARBA" id="ARBA00022692"/>
    </source>
</evidence>
<evidence type="ECO:0000256" key="5">
    <source>
        <dbReference type="ARBA" id="ARBA00022837"/>
    </source>
</evidence>
<dbReference type="CDD" id="cd11304">
    <property type="entry name" value="Cadherin_repeat"/>
    <property type="match status" value="6"/>
</dbReference>
<feature type="compositionally biased region" description="Polar residues" evidence="10">
    <location>
        <begin position="969"/>
        <end position="983"/>
    </location>
</feature>
<keyword evidence="7 11" id="KW-0472">Membrane</keyword>
<dbReference type="GO" id="GO:0005886">
    <property type="term" value="C:plasma membrane"/>
    <property type="evidence" value="ECO:0007669"/>
    <property type="project" value="InterPro"/>
</dbReference>
<dbReference type="EMBL" id="UZAE01013711">
    <property type="protein sequence ID" value="VDO11021.1"/>
    <property type="molecule type" value="Genomic_DNA"/>
</dbReference>
<dbReference type="GO" id="GO:0007156">
    <property type="term" value="P:homophilic cell adhesion via plasma membrane adhesion molecules"/>
    <property type="evidence" value="ECO:0007669"/>
    <property type="project" value="InterPro"/>
</dbReference>
<dbReference type="Gene3D" id="2.60.40.60">
    <property type="entry name" value="Cadherins"/>
    <property type="match status" value="7"/>
</dbReference>
<evidence type="ECO:0000313" key="16">
    <source>
        <dbReference type="WBParaSite" id="HNAJ_0001167001-mRNA-1"/>
    </source>
</evidence>
<feature type="domain" description="Cadherin" evidence="13">
    <location>
        <begin position="604"/>
        <end position="718"/>
    </location>
</feature>
<organism evidence="16">
    <name type="scientific">Rodentolepis nana</name>
    <name type="common">Dwarf tapeworm</name>
    <name type="synonym">Hymenolepis nana</name>
    <dbReference type="NCBI Taxonomy" id="102285"/>
    <lineage>
        <taxon>Eukaryota</taxon>
        <taxon>Metazoa</taxon>
        <taxon>Spiralia</taxon>
        <taxon>Lophotrochozoa</taxon>
        <taxon>Platyhelminthes</taxon>
        <taxon>Cestoda</taxon>
        <taxon>Eucestoda</taxon>
        <taxon>Cyclophyllidea</taxon>
        <taxon>Hymenolepididae</taxon>
        <taxon>Rodentolepis</taxon>
    </lineage>
</organism>
<keyword evidence="3 12" id="KW-0732">Signal</keyword>
<feature type="transmembrane region" description="Helical" evidence="11">
    <location>
        <begin position="1032"/>
        <end position="1055"/>
    </location>
</feature>
<dbReference type="WBParaSite" id="HNAJ_0001167001-mRNA-1">
    <property type="protein sequence ID" value="HNAJ_0001167001-mRNA-1"/>
    <property type="gene ID" value="HNAJ_0001167001"/>
</dbReference>
<keyword evidence="8" id="KW-0325">Glycoprotein</keyword>
<evidence type="ECO:0000256" key="6">
    <source>
        <dbReference type="ARBA" id="ARBA00022989"/>
    </source>
</evidence>
<dbReference type="FunFam" id="2.60.40.60:FF:000020">
    <property type="entry name" value="Dachsous cadherin-related 1b"/>
    <property type="match status" value="1"/>
</dbReference>
<dbReference type="OrthoDB" id="6252479at2759"/>
<comment type="subcellular location">
    <subcellularLocation>
        <location evidence="1">Membrane</location>
        <topology evidence="1">Single-pass membrane protein</topology>
    </subcellularLocation>
</comment>
<feature type="region of interest" description="Disordered" evidence="10">
    <location>
        <begin position="952"/>
        <end position="1023"/>
    </location>
</feature>
<feature type="domain" description="Cadherin" evidence="13">
    <location>
        <begin position="478"/>
        <end position="603"/>
    </location>
</feature>
<evidence type="ECO:0000256" key="12">
    <source>
        <dbReference type="SAM" id="SignalP"/>
    </source>
</evidence>
<evidence type="ECO:0000256" key="11">
    <source>
        <dbReference type="SAM" id="Phobius"/>
    </source>
</evidence>
<feature type="signal peptide" evidence="12">
    <location>
        <begin position="1"/>
        <end position="26"/>
    </location>
</feature>
<feature type="domain" description="Cadherin" evidence="13">
    <location>
        <begin position="205"/>
        <end position="312"/>
    </location>
</feature>
<proteinExistence type="predicted"/>
<dbReference type="PROSITE" id="PS00232">
    <property type="entry name" value="CADHERIN_1"/>
    <property type="match status" value="2"/>
</dbReference>
<evidence type="ECO:0000256" key="3">
    <source>
        <dbReference type="ARBA" id="ARBA00022729"/>
    </source>
</evidence>
<evidence type="ECO:0000313" key="14">
    <source>
        <dbReference type="EMBL" id="VDO11021.1"/>
    </source>
</evidence>
<feature type="compositionally biased region" description="Polar residues" evidence="10">
    <location>
        <begin position="1417"/>
        <end position="1431"/>
    </location>
</feature>
<feature type="domain" description="Cadherin" evidence="13">
    <location>
        <begin position="322"/>
        <end position="451"/>
    </location>
</feature>
<dbReference type="PANTHER" id="PTHR24028">
    <property type="entry name" value="CADHERIN-87A"/>
    <property type="match status" value="1"/>
</dbReference>
<dbReference type="Pfam" id="PF00028">
    <property type="entry name" value="Cadherin"/>
    <property type="match status" value="3"/>
</dbReference>
<evidence type="ECO:0000313" key="15">
    <source>
        <dbReference type="Proteomes" id="UP000278807"/>
    </source>
</evidence>
<dbReference type="PRINTS" id="PR00205">
    <property type="entry name" value="CADHERIN"/>
</dbReference>
<name>A0A0R3TV43_RODNA</name>
<sequence length="1447" mass="157628">MIISAGITTSLILVLSLLLTSGDVRCEVIELQMGEEMPLGSVIADLRPLISKGGKLASDSQWVTFKSAGSDDIGNRLVDVSPEGKLLVSHRIDREKLCPLYPLSMLPGSQPSFGGTLPGTFSLPGQSGYSMSLGSGEHCAFTLRVAVIEKSETTNPLHISNIYQIRIMVLDVNDQAPFWPENLQRHVIEFRDGDPPGKRQSLPLAIDLDQGENARISYTLEQDPSDDTSSDGWNSTPFKLIHDHAEGSIYLQAEREIDHEVASSHKLILKAVDGVDKSIPDSMTSDRYLYQHTSTLALTVVVQDINDNDPKFTQPVFTPDRSVSEATPVSSVILRLKATDADSGENGNFHFGFAPNAGWRSTDMLAQYLFDVRPNGNVVVKNPLDVDKQWKIVDDLKKGSNQVLYSGDNSRGMELSFKVVVTDEADPRYARSSESTVNIFVMDENDEAPTIEVMRPTTSSECVKSLGKPAGIPSGRSTPQTSFACVFENALIDTFVATIQVSDLDFRGEDEHECTLDNKNFSLIAEEHANTRISASQLTHVFNGQTSKGPGATQYAILTAATLDREATPIQRIQIICSDHANHQSVHNLTVLIGDINDHKPKFAQEVMTYEVPENSPPGTILKHVSIRNGIALATDADVGKNGVIKYSFIKGSRAAENFSIDPFSGVISTRIPLDREANAKYAFNILAIDQAEGDIVLTGTGTVEVLVLNVNDNPPAFTQELYTFQIAENLPRGSRVGQVMAFDLDEQGPLSYYLSNDYDALVFQIDRSSGELSTRRPLDREDQSNYTFKVLVRDQATPGGGIEKNSFTATALVTVVLEDENDNSPIFVLPNNTANTLSVAISQTLGHKLADIIATDADEGDNGRVTYKIKAGNSLGLFSIDPQSGLLFLADSLIRFAENTNNSNTDETNSARAFQLATQPTVHVITLEACDSGAEPRCTVSPNLRIHVQPERRLGGGGENNGLGGSAFGSSNSNQVHITEGSQEAGAAMHSQLSDNTSGDDRLAGWNGRKPSSGHAEPDGMQSWTGGSNEIIIICMSVLFAVILVTILGLILLLRNRKSGTAKQMSVSATHQSLNRSKNPTYLDAATPSSQFNNEVVDSFSAQSSQALGHTPVVGGGVIQSQSEMLLCRRGGGGVNLMPQSQSFFEMPKSMTQEFATFAPANLDGRMMPSKKQATTARSADLLLPLKYARMANNKEMTPQGQVVDKVFVSHPYAVPRNDTMCYGEYQALQATGLYTMEKTLEEQQGHTINQNRIFAQNMSSVPRFLTQTGRPSVTSDDSFPMYRVVEGHPHNSFTYGRYMGMKPNQPVASHTIDARIFEHQQQSQQQSNRSIPQRLYVRDFPRSKSAHTVANPVVQRASKSDGSGESSEGGGFKSSEEGGEESMLLLLPEAEGRSEMSEPLSANEERQGESITPPECQQQQMTNFNNNVDGSRKLVSSAYREASFV</sequence>
<evidence type="ECO:0000256" key="10">
    <source>
        <dbReference type="SAM" id="MobiDB-lite"/>
    </source>
</evidence>
<keyword evidence="6 11" id="KW-1133">Transmembrane helix</keyword>
<dbReference type="STRING" id="102285.A0A0R3TV43"/>
<keyword evidence="2 11" id="KW-0812">Transmembrane</keyword>
<dbReference type="InterPro" id="IPR020894">
    <property type="entry name" value="Cadherin_CS"/>
</dbReference>
<dbReference type="PANTHER" id="PTHR24028:SF146">
    <property type="entry name" value="CADHERIN 96CB, ISOFORM D-RELATED"/>
    <property type="match status" value="1"/>
</dbReference>
<dbReference type="FunFam" id="2.60.40.60:FF:000033">
    <property type="entry name" value="FAT atypical cadherin 1"/>
    <property type="match status" value="1"/>
</dbReference>
<dbReference type="InterPro" id="IPR002126">
    <property type="entry name" value="Cadherin-like_dom"/>
</dbReference>
<dbReference type="PROSITE" id="PS50268">
    <property type="entry name" value="CADHERIN_2"/>
    <property type="match status" value="6"/>
</dbReference>
<keyword evidence="15" id="KW-1185">Reference proteome</keyword>
<gene>
    <name evidence="14" type="ORF">HNAJ_LOCUS11660</name>
</gene>
<dbReference type="InterPro" id="IPR015919">
    <property type="entry name" value="Cadherin-like_sf"/>
</dbReference>
<feature type="domain" description="Cadherin" evidence="13">
    <location>
        <begin position="719"/>
        <end position="828"/>
    </location>
</feature>
<evidence type="ECO:0000256" key="8">
    <source>
        <dbReference type="ARBA" id="ARBA00023180"/>
    </source>
</evidence>
<dbReference type="InterPro" id="IPR050174">
    <property type="entry name" value="Protocadherin/Cadherin-CA"/>
</dbReference>
<keyword evidence="5 9" id="KW-0106">Calcium</keyword>
<reference evidence="14 15" key="2">
    <citation type="submission" date="2018-11" db="EMBL/GenBank/DDBJ databases">
        <authorList>
            <consortium name="Pathogen Informatics"/>
        </authorList>
    </citation>
    <scope>NUCLEOTIDE SEQUENCE [LARGE SCALE GENOMIC DNA]</scope>
</reference>
<evidence type="ECO:0000256" key="7">
    <source>
        <dbReference type="ARBA" id="ARBA00023136"/>
    </source>
</evidence>
<dbReference type="SUPFAM" id="SSF49313">
    <property type="entry name" value="Cadherin-like"/>
    <property type="match status" value="6"/>
</dbReference>
<feature type="region of interest" description="Disordered" evidence="10">
    <location>
        <begin position="1344"/>
        <end position="1432"/>
    </location>
</feature>
<evidence type="ECO:0000259" key="13">
    <source>
        <dbReference type="PROSITE" id="PS50268"/>
    </source>
</evidence>
<reference evidence="16" key="1">
    <citation type="submission" date="2017-02" db="UniProtKB">
        <authorList>
            <consortium name="WormBaseParasite"/>
        </authorList>
    </citation>
    <scope>IDENTIFICATION</scope>
</reference>
<feature type="compositionally biased region" description="Gly residues" evidence="10">
    <location>
        <begin position="956"/>
        <end position="968"/>
    </location>
</feature>
<dbReference type="GO" id="GO:0005509">
    <property type="term" value="F:calcium ion binding"/>
    <property type="evidence" value="ECO:0007669"/>
    <property type="project" value="UniProtKB-UniRule"/>
</dbReference>
<evidence type="ECO:0000256" key="1">
    <source>
        <dbReference type="ARBA" id="ARBA00004167"/>
    </source>
</evidence>
<dbReference type="Proteomes" id="UP000278807">
    <property type="component" value="Unassembled WGS sequence"/>
</dbReference>
<keyword evidence="4" id="KW-0677">Repeat</keyword>
<evidence type="ECO:0000256" key="4">
    <source>
        <dbReference type="ARBA" id="ARBA00022737"/>
    </source>
</evidence>
<protein>
    <submittedName>
        <fullName evidence="16">Cadherin domain-containing protein</fullName>
    </submittedName>
</protein>
<evidence type="ECO:0000256" key="9">
    <source>
        <dbReference type="PROSITE-ProRule" id="PRU00043"/>
    </source>
</evidence>
<feature type="domain" description="Cadherin" evidence="13">
    <location>
        <begin position="832"/>
        <end position="945"/>
    </location>
</feature>
<feature type="chain" id="PRO_5043132106" evidence="12">
    <location>
        <begin position="27"/>
        <end position="1447"/>
    </location>
</feature>